<evidence type="ECO:0000256" key="7">
    <source>
        <dbReference type="ARBA" id="ARBA00022806"/>
    </source>
</evidence>
<sequence length="998" mass="111938">MFVIPEKLVNLALGSEPSKLEELVTRLVDGFKCLGEPLTLANYVARWDLLIHLEELEHAVNIARYNTHASLRRVQDYLSLEILGLAERRPSLVIGDKVIARQAWNDDNSWATNGKEIGYEGYIHKVLSNEILIKFSPSFHDTCHGMYSISFEANRTSFRRQHQAVHVAIRNFCGDWLFPTRISYKPPQITIVGEEDHINSGYLSKSVNSVKELDEIKIDDAKSVDDNFEVNTVSVKPDLLENRLEEQNNILNAETTKSIMNLDDPVIAEVKTDLSDSSKNSDDILNSIDIIDINKSIDTVLNNTAHNINKNSNNKSTSNGQPIGKRVKTKVSDMFEKTVPKNEIQQKVSPPRIPVVARFLQNGNNPCEKSPKEVKNMLQQLASLSTNDRLPMKNQDMKTLEEIEKSILNNATNILDGIKPLPGKKEEMAPEKQENSSSDSNIPNVNSTDKQTSILPVQEKQFKSSCKSEINKKIVKKKSGKASKNDINKTVKAVKKEDQIEWNSNMELKIGNVKEAEDKISRNKSERIIKWFNPALNNYQKEAVRNILQGKARPLPYVIFGPPGTGKTITLVEVILQLYFLIPESRLLIGTPSNSAADLICERLLDWGLLAPGDMLRLVGYRYAEMGRISERLRPYCGNADIKARDDYQEYRDLENVVNISRHAIGRHRITVGTCNTLGVLYQLGFPRGHFTHVLVDEAGQATEPEILIPLAFLHSSYGQAVFAGDPLQLGPVVLSRTAEQLGLGESLLSRLLLHTPYCRDFTGHPSSGGYNPHLLTRLVYNYRSLPEILQLSNNMFYDGDLLPQVDEEKSEEARVLVSLRSVLPPRPDRSPPALVFHGVRGTNCQAVDSPSWHNPHEAVQVTMYLQALYAAGLTPEQCGIITPYQAQAVKIRQMLDTLEVSAPKVGSVEEFQGQERMAIIVSTVRSSPQLIQKDLRHTIGFVASPRRLNVAVTRARALLVVIGNPHLLARDHYWRTVLTYCVRNQAYTGCDLPDLGI</sequence>
<dbReference type="Pfam" id="PF13086">
    <property type="entry name" value="AAA_11"/>
    <property type="match status" value="2"/>
</dbReference>
<evidence type="ECO:0000256" key="2">
    <source>
        <dbReference type="ARBA" id="ARBA00005601"/>
    </source>
</evidence>
<evidence type="ECO:0000256" key="5">
    <source>
        <dbReference type="ARBA" id="ARBA00022741"/>
    </source>
</evidence>
<protein>
    <recommendedName>
        <fullName evidence="3">RNA helicase</fullName>
        <ecNumber evidence="3">3.6.4.13</ecNumber>
    </recommendedName>
</protein>
<dbReference type="CDD" id="cd18078">
    <property type="entry name" value="DEXXQc_Mov10L1"/>
    <property type="match status" value="1"/>
</dbReference>
<keyword evidence="8" id="KW-0067">ATP-binding</keyword>
<evidence type="ECO:0000313" key="14">
    <source>
        <dbReference type="EMBL" id="JAS82944.1"/>
    </source>
</evidence>
<evidence type="ECO:0000259" key="11">
    <source>
        <dbReference type="Pfam" id="PF13086"/>
    </source>
</evidence>
<dbReference type="Gene3D" id="3.40.50.300">
    <property type="entry name" value="P-loop containing nucleotide triphosphate hydrolases"/>
    <property type="match status" value="2"/>
</dbReference>
<feature type="domain" description="DNA2/NAM7 helicase-like C-terminal" evidence="12">
    <location>
        <begin position="774"/>
        <end position="966"/>
    </location>
</feature>
<dbReference type="InterPro" id="IPR027417">
    <property type="entry name" value="P-loop_NTPase"/>
</dbReference>
<evidence type="ECO:0000259" key="13">
    <source>
        <dbReference type="Pfam" id="PF21634"/>
    </source>
</evidence>
<dbReference type="Pfam" id="PF21634">
    <property type="entry name" value="MOV-10_beta-barrel"/>
    <property type="match status" value="1"/>
</dbReference>
<dbReference type="InterPro" id="IPR041677">
    <property type="entry name" value="DNA2/NAM7_AAA_11"/>
</dbReference>
<feature type="compositionally biased region" description="Basic and acidic residues" evidence="10">
    <location>
        <begin position="423"/>
        <end position="434"/>
    </location>
</feature>
<dbReference type="GO" id="GO:0005524">
    <property type="term" value="F:ATP binding"/>
    <property type="evidence" value="ECO:0007669"/>
    <property type="project" value="UniProtKB-KW"/>
</dbReference>
<evidence type="ECO:0000256" key="4">
    <source>
        <dbReference type="ARBA" id="ARBA00022490"/>
    </source>
</evidence>
<comment type="similarity">
    <text evidence="2">Belongs to the DNA2/NAM7 helicase family. SDE3 subfamily.</text>
</comment>
<evidence type="ECO:0000256" key="6">
    <source>
        <dbReference type="ARBA" id="ARBA00022801"/>
    </source>
</evidence>
<dbReference type="EC" id="3.6.4.13" evidence="3"/>
<dbReference type="InterPro" id="IPR049080">
    <property type="entry name" value="MOV-10-like_beta-barrel"/>
</dbReference>
<dbReference type="InterPro" id="IPR041679">
    <property type="entry name" value="DNA2/NAM7-like_C"/>
</dbReference>
<dbReference type="AlphaFoldDB" id="A0A1B6I7Q1"/>
<dbReference type="PANTHER" id="PTHR45418:SF1">
    <property type="entry name" value="CANCER_TESTIS ANTIGEN 55"/>
    <property type="match status" value="1"/>
</dbReference>
<comment type="subcellular location">
    <subcellularLocation>
        <location evidence="1">Cytoplasm</location>
    </subcellularLocation>
</comment>
<organism evidence="14">
    <name type="scientific">Homalodisca liturata</name>
    <dbReference type="NCBI Taxonomy" id="320908"/>
    <lineage>
        <taxon>Eukaryota</taxon>
        <taxon>Metazoa</taxon>
        <taxon>Ecdysozoa</taxon>
        <taxon>Arthropoda</taxon>
        <taxon>Hexapoda</taxon>
        <taxon>Insecta</taxon>
        <taxon>Pterygota</taxon>
        <taxon>Neoptera</taxon>
        <taxon>Paraneoptera</taxon>
        <taxon>Hemiptera</taxon>
        <taxon>Auchenorrhyncha</taxon>
        <taxon>Membracoidea</taxon>
        <taxon>Cicadellidae</taxon>
        <taxon>Cicadellinae</taxon>
        <taxon>Proconiini</taxon>
        <taxon>Homalodisca</taxon>
    </lineage>
</organism>
<dbReference type="CDD" id="cd18808">
    <property type="entry name" value="SF1_C_Upf1"/>
    <property type="match status" value="1"/>
</dbReference>
<evidence type="ECO:0000259" key="12">
    <source>
        <dbReference type="Pfam" id="PF13087"/>
    </source>
</evidence>
<evidence type="ECO:0000256" key="8">
    <source>
        <dbReference type="ARBA" id="ARBA00022840"/>
    </source>
</evidence>
<dbReference type="GO" id="GO:0003724">
    <property type="term" value="F:RNA helicase activity"/>
    <property type="evidence" value="ECO:0007669"/>
    <property type="project" value="UniProtKB-EC"/>
</dbReference>
<dbReference type="GO" id="GO:0005737">
    <property type="term" value="C:cytoplasm"/>
    <property type="evidence" value="ECO:0007669"/>
    <property type="project" value="UniProtKB-SubCell"/>
</dbReference>
<feature type="region of interest" description="Disordered" evidence="10">
    <location>
        <begin position="415"/>
        <end position="455"/>
    </location>
</feature>
<dbReference type="EMBL" id="GECU01024762">
    <property type="protein sequence ID" value="JAS82944.1"/>
    <property type="molecule type" value="Transcribed_RNA"/>
</dbReference>
<dbReference type="SUPFAM" id="SSF52540">
    <property type="entry name" value="P-loop containing nucleoside triphosphate hydrolases"/>
    <property type="match status" value="1"/>
</dbReference>
<dbReference type="PANTHER" id="PTHR45418">
    <property type="entry name" value="CANCER/TESTIS ANTIGEN 55"/>
    <property type="match status" value="1"/>
</dbReference>
<feature type="compositionally biased region" description="Polar residues" evidence="10">
    <location>
        <begin position="435"/>
        <end position="455"/>
    </location>
</feature>
<keyword evidence="7" id="KW-0347">Helicase</keyword>
<evidence type="ECO:0000256" key="10">
    <source>
        <dbReference type="SAM" id="MobiDB-lite"/>
    </source>
</evidence>
<accession>A0A1B6I7Q1</accession>
<comment type="catalytic activity">
    <reaction evidence="9">
        <text>ATP + H2O = ADP + phosphate + H(+)</text>
        <dbReference type="Rhea" id="RHEA:13065"/>
        <dbReference type="ChEBI" id="CHEBI:15377"/>
        <dbReference type="ChEBI" id="CHEBI:15378"/>
        <dbReference type="ChEBI" id="CHEBI:30616"/>
        <dbReference type="ChEBI" id="CHEBI:43474"/>
        <dbReference type="ChEBI" id="CHEBI:456216"/>
        <dbReference type="EC" id="3.6.4.13"/>
    </reaction>
</comment>
<reference evidence="14" key="1">
    <citation type="submission" date="2015-11" db="EMBL/GenBank/DDBJ databases">
        <title>De novo transcriptome assembly of four potential Pierce s Disease insect vectors from Arizona vineyards.</title>
        <authorList>
            <person name="Tassone E.E."/>
        </authorList>
    </citation>
    <scope>NUCLEOTIDE SEQUENCE</scope>
</reference>
<feature type="domain" description="DNA2/NAM7 helicase helicase" evidence="11">
    <location>
        <begin position="659"/>
        <end position="737"/>
    </location>
</feature>
<proteinExistence type="inferred from homology"/>
<dbReference type="GO" id="GO:0016787">
    <property type="term" value="F:hydrolase activity"/>
    <property type="evidence" value="ECO:0007669"/>
    <property type="project" value="UniProtKB-KW"/>
</dbReference>
<gene>
    <name evidence="14" type="ORF">g.52816</name>
</gene>
<name>A0A1B6I7Q1_9HEMI</name>
<dbReference type="InterPro" id="IPR047187">
    <property type="entry name" value="SF1_C_Upf1"/>
</dbReference>
<feature type="domain" description="Helicase MOV-10-like beta-barrel" evidence="13">
    <location>
        <begin position="72"/>
        <end position="142"/>
    </location>
</feature>
<evidence type="ECO:0000256" key="9">
    <source>
        <dbReference type="ARBA" id="ARBA00047984"/>
    </source>
</evidence>
<keyword evidence="4" id="KW-0963">Cytoplasm</keyword>
<dbReference type="Pfam" id="PF13087">
    <property type="entry name" value="AAA_12"/>
    <property type="match status" value="1"/>
</dbReference>
<keyword evidence="6" id="KW-0378">Hydrolase</keyword>
<evidence type="ECO:0000256" key="1">
    <source>
        <dbReference type="ARBA" id="ARBA00004496"/>
    </source>
</evidence>
<feature type="domain" description="DNA2/NAM7 helicase helicase" evidence="11">
    <location>
        <begin position="536"/>
        <end position="645"/>
    </location>
</feature>
<evidence type="ECO:0000256" key="3">
    <source>
        <dbReference type="ARBA" id="ARBA00012552"/>
    </source>
</evidence>
<keyword evidence="5" id="KW-0547">Nucleotide-binding</keyword>